<evidence type="ECO:0000313" key="12">
    <source>
        <dbReference type="EMBL" id="PIQ89809.1"/>
    </source>
</evidence>
<evidence type="ECO:0000256" key="3">
    <source>
        <dbReference type="ARBA" id="ARBA00017473"/>
    </source>
</evidence>
<dbReference type="GO" id="GO:0050515">
    <property type="term" value="F:4-(cytidine 5'-diphospho)-2-C-methyl-D-erythritol kinase activity"/>
    <property type="evidence" value="ECO:0007669"/>
    <property type="project" value="UniProtKB-UniRule"/>
</dbReference>
<keyword evidence="7 9" id="KW-0067">ATP-binding</keyword>
<dbReference type="UniPathway" id="UPA00056">
    <property type="reaction ID" value="UER00094"/>
</dbReference>
<evidence type="ECO:0000256" key="7">
    <source>
        <dbReference type="ARBA" id="ARBA00022840"/>
    </source>
</evidence>
<evidence type="ECO:0000313" key="13">
    <source>
        <dbReference type="Proteomes" id="UP000229641"/>
    </source>
</evidence>
<protein>
    <recommendedName>
        <fullName evidence="3 9">4-diphosphocytidyl-2-C-methyl-D-erythritol kinase</fullName>
        <shortName evidence="9">CMK</shortName>
        <ecNumber evidence="2 9">2.7.1.148</ecNumber>
    </recommendedName>
    <alternativeName>
        <fullName evidence="8 9">4-(cytidine-5'-diphospho)-2-C-methyl-D-erythritol kinase</fullName>
    </alternativeName>
</protein>
<reference evidence="12 13" key="1">
    <citation type="submission" date="2017-09" db="EMBL/GenBank/DDBJ databases">
        <title>Depth-based differentiation of microbial function through sediment-hosted aquifers and enrichment of novel symbionts in the deep terrestrial subsurface.</title>
        <authorList>
            <person name="Probst A.J."/>
            <person name="Ladd B."/>
            <person name="Jarett J.K."/>
            <person name="Geller-Mcgrath D.E."/>
            <person name="Sieber C.M."/>
            <person name="Emerson J.B."/>
            <person name="Anantharaman K."/>
            <person name="Thomas B.C."/>
            <person name="Malmstrom R."/>
            <person name="Stieglmeier M."/>
            <person name="Klingl A."/>
            <person name="Woyke T."/>
            <person name="Ryan C.M."/>
            <person name="Banfield J.F."/>
        </authorList>
    </citation>
    <scope>NUCLEOTIDE SEQUENCE [LARGE SCALE GENOMIC DNA]</scope>
    <source>
        <strain evidence="12">CG11_big_fil_rev_8_21_14_0_20_42_13</strain>
    </source>
</reference>
<dbReference type="EC" id="2.7.1.148" evidence="2 9"/>
<dbReference type="GO" id="GO:0016114">
    <property type="term" value="P:terpenoid biosynthetic process"/>
    <property type="evidence" value="ECO:0007669"/>
    <property type="project" value="UniProtKB-UniRule"/>
</dbReference>
<sequence>MISKILLKSPAKINLCLQVLSRRPDGYHNIKTIFERINLYDELEIRNIKHDKIKVSCDNPAIPGGENNIVFITAKLLKDDFNIRSGVSIHIKKRIPHAAGLGGGSSNAASVLLGLNRLWDIRLGKRELIKYAKRIGADVSFFIENSPFALGTQRGDKISSLGIKRTFWHVLAVPELHVSTPLIYKSFAKYLRLTKPPFNTKIILRALNSGGPDEIRPFIFNDLSLVSARRYKIIAKIIESLKNYGLISGMSGSGPSVFGLSETKKHAERAARNLSRFKKLRIFVAKTC</sequence>
<dbReference type="InterPro" id="IPR004424">
    <property type="entry name" value="IspE"/>
</dbReference>
<dbReference type="Proteomes" id="UP000229641">
    <property type="component" value="Unassembled WGS sequence"/>
</dbReference>
<name>A0A2H0LZF3_9BACT</name>
<dbReference type="PANTHER" id="PTHR43527:SF2">
    <property type="entry name" value="4-DIPHOSPHOCYTIDYL-2-C-METHYL-D-ERYTHRITOL KINASE, CHLOROPLASTIC"/>
    <property type="match status" value="1"/>
</dbReference>
<dbReference type="SUPFAM" id="SSF54211">
    <property type="entry name" value="Ribosomal protein S5 domain 2-like"/>
    <property type="match status" value="1"/>
</dbReference>
<comment type="pathway">
    <text evidence="9">Isoprenoid biosynthesis; isopentenyl diphosphate biosynthesis via DXP pathway; isopentenyl diphosphate from 1-deoxy-D-xylulose 5-phosphate: step 3/6.</text>
</comment>
<feature type="domain" description="GHMP kinase C-terminal" evidence="11">
    <location>
        <begin position="204"/>
        <end position="277"/>
    </location>
</feature>
<dbReference type="GO" id="GO:0019288">
    <property type="term" value="P:isopentenyl diphosphate biosynthetic process, methylerythritol 4-phosphate pathway"/>
    <property type="evidence" value="ECO:0007669"/>
    <property type="project" value="UniProtKB-UniRule"/>
</dbReference>
<evidence type="ECO:0000256" key="2">
    <source>
        <dbReference type="ARBA" id="ARBA00012052"/>
    </source>
</evidence>
<dbReference type="PIRSF" id="PIRSF010376">
    <property type="entry name" value="IspE"/>
    <property type="match status" value="1"/>
</dbReference>
<evidence type="ECO:0000259" key="10">
    <source>
        <dbReference type="Pfam" id="PF00288"/>
    </source>
</evidence>
<dbReference type="InterPro" id="IPR036554">
    <property type="entry name" value="GHMP_kinase_C_sf"/>
</dbReference>
<gene>
    <name evidence="9 12" type="primary">ispE</name>
    <name evidence="12" type="ORF">COV72_01205</name>
</gene>
<dbReference type="GO" id="GO:0005524">
    <property type="term" value="F:ATP binding"/>
    <property type="evidence" value="ECO:0007669"/>
    <property type="project" value="UniProtKB-UniRule"/>
</dbReference>
<dbReference type="InterPro" id="IPR014721">
    <property type="entry name" value="Ribsml_uS5_D2-typ_fold_subgr"/>
</dbReference>
<accession>A0A2H0LZF3</accession>
<organism evidence="12 13">
    <name type="scientific">Candidatus Ghiorseimicrobium undicola</name>
    <dbReference type="NCBI Taxonomy" id="1974746"/>
    <lineage>
        <taxon>Bacteria</taxon>
        <taxon>Pseudomonadati</taxon>
        <taxon>Candidatus Omnitrophota</taxon>
        <taxon>Candidatus Ghiorseimicrobium</taxon>
    </lineage>
</organism>
<proteinExistence type="inferred from homology"/>
<evidence type="ECO:0000256" key="4">
    <source>
        <dbReference type="ARBA" id="ARBA00022679"/>
    </source>
</evidence>
<evidence type="ECO:0000256" key="1">
    <source>
        <dbReference type="ARBA" id="ARBA00009684"/>
    </source>
</evidence>
<dbReference type="InterPro" id="IPR006204">
    <property type="entry name" value="GHMP_kinase_N_dom"/>
</dbReference>
<dbReference type="InterPro" id="IPR013750">
    <property type="entry name" value="GHMP_kinase_C_dom"/>
</dbReference>
<dbReference type="Pfam" id="PF08544">
    <property type="entry name" value="GHMP_kinases_C"/>
    <property type="match status" value="1"/>
</dbReference>
<evidence type="ECO:0000256" key="6">
    <source>
        <dbReference type="ARBA" id="ARBA00022777"/>
    </source>
</evidence>
<dbReference type="NCBIfam" id="TIGR00154">
    <property type="entry name" value="ispE"/>
    <property type="match status" value="1"/>
</dbReference>
<keyword evidence="5 9" id="KW-0547">Nucleotide-binding</keyword>
<evidence type="ECO:0000259" key="11">
    <source>
        <dbReference type="Pfam" id="PF08544"/>
    </source>
</evidence>
<keyword evidence="6 9" id="KW-0418">Kinase</keyword>
<evidence type="ECO:0000256" key="5">
    <source>
        <dbReference type="ARBA" id="ARBA00022741"/>
    </source>
</evidence>
<dbReference type="SUPFAM" id="SSF55060">
    <property type="entry name" value="GHMP Kinase, C-terminal domain"/>
    <property type="match status" value="1"/>
</dbReference>
<dbReference type="EMBL" id="PCWA01000015">
    <property type="protein sequence ID" value="PIQ89809.1"/>
    <property type="molecule type" value="Genomic_DNA"/>
</dbReference>
<feature type="domain" description="GHMP kinase N-terminal" evidence="10">
    <location>
        <begin position="68"/>
        <end position="143"/>
    </location>
</feature>
<comment type="function">
    <text evidence="9">Catalyzes the phosphorylation of the position 2 hydroxy group of 4-diphosphocytidyl-2C-methyl-D-erythritol.</text>
</comment>
<evidence type="ECO:0000256" key="8">
    <source>
        <dbReference type="ARBA" id="ARBA00032554"/>
    </source>
</evidence>
<dbReference type="Gene3D" id="3.30.230.10">
    <property type="match status" value="1"/>
</dbReference>
<feature type="binding site" evidence="9">
    <location>
        <begin position="96"/>
        <end position="106"/>
    </location>
    <ligand>
        <name>ATP</name>
        <dbReference type="ChEBI" id="CHEBI:30616"/>
    </ligand>
</feature>
<comment type="caution">
    <text evidence="12">The sequence shown here is derived from an EMBL/GenBank/DDBJ whole genome shotgun (WGS) entry which is preliminary data.</text>
</comment>
<keyword evidence="9" id="KW-0414">Isoprene biosynthesis</keyword>
<feature type="active site" evidence="9">
    <location>
        <position position="138"/>
    </location>
</feature>
<dbReference type="PANTHER" id="PTHR43527">
    <property type="entry name" value="4-DIPHOSPHOCYTIDYL-2-C-METHYL-D-ERYTHRITOL KINASE, CHLOROPLASTIC"/>
    <property type="match status" value="1"/>
</dbReference>
<dbReference type="Gene3D" id="3.30.70.890">
    <property type="entry name" value="GHMP kinase, C-terminal domain"/>
    <property type="match status" value="1"/>
</dbReference>
<dbReference type="AlphaFoldDB" id="A0A2H0LZF3"/>
<dbReference type="InterPro" id="IPR020568">
    <property type="entry name" value="Ribosomal_Su5_D2-typ_SF"/>
</dbReference>
<comment type="similarity">
    <text evidence="1 9">Belongs to the GHMP kinase family. IspE subfamily.</text>
</comment>
<evidence type="ECO:0000256" key="9">
    <source>
        <dbReference type="HAMAP-Rule" id="MF_00061"/>
    </source>
</evidence>
<dbReference type="Pfam" id="PF00288">
    <property type="entry name" value="GHMP_kinases_N"/>
    <property type="match status" value="1"/>
</dbReference>
<comment type="catalytic activity">
    <reaction evidence="9">
        <text>4-CDP-2-C-methyl-D-erythritol + ATP = 4-CDP-2-C-methyl-D-erythritol 2-phosphate + ADP + H(+)</text>
        <dbReference type="Rhea" id="RHEA:18437"/>
        <dbReference type="ChEBI" id="CHEBI:15378"/>
        <dbReference type="ChEBI" id="CHEBI:30616"/>
        <dbReference type="ChEBI" id="CHEBI:57823"/>
        <dbReference type="ChEBI" id="CHEBI:57919"/>
        <dbReference type="ChEBI" id="CHEBI:456216"/>
        <dbReference type="EC" id="2.7.1.148"/>
    </reaction>
</comment>
<keyword evidence="4 9" id="KW-0808">Transferase</keyword>
<dbReference type="HAMAP" id="MF_00061">
    <property type="entry name" value="IspE"/>
    <property type="match status" value="1"/>
</dbReference>
<feature type="active site" evidence="9">
    <location>
        <position position="12"/>
    </location>
</feature>